<dbReference type="Proteomes" id="UP000053961">
    <property type="component" value="Unassembled WGS sequence"/>
</dbReference>
<gene>
    <name evidence="1" type="ORF">XD72_0628</name>
    <name evidence="2" type="ORF">XE07_0926</name>
</gene>
<evidence type="ECO:0000313" key="4">
    <source>
        <dbReference type="Proteomes" id="UP000057043"/>
    </source>
</evidence>
<comment type="caution">
    <text evidence="1">The sequence shown here is derived from an EMBL/GenBank/DDBJ whole genome shotgun (WGS) entry which is preliminary data.</text>
</comment>
<dbReference type="PATRIC" id="fig|301375.6.peg.2291"/>
<evidence type="ECO:0000313" key="2">
    <source>
        <dbReference type="EMBL" id="KUK96717.1"/>
    </source>
</evidence>
<name>A0A101FVF9_9EURY</name>
<reference evidence="3 4" key="2">
    <citation type="journal article" date="2015" name="MBio">
        <title>Genome-Resolved Metagenomic Analysis Reveals Roles for Candidate Phyla and Other Microbial Community Members in Biogeochemical Transformations in Oil Reservoirs.</title>
        <authorList>
            <person name="Hu P."/>
            <person name="Tom L."/>
            <person name="Singh A."/>
            <person name="Thomas B.C."/>
            <person name="Baker B.J."/>
            <person name="Piceno Y.M."/>
            <person name="Andersen G.L."/>
            <person name="Banfield J.F."/>
        </authorList>
    </citation>
    <scope>NUCLEOTIDE SEQUENCE [LARGE SCALE GENOMIC DNA]</scope>
    <source>
        <strain evidence="1">57_489</strain>
    </source>
</reference>
<evidence type="ECO:0000313" key="3">
    <source>
        <dbReference type="Proteomes" id="UP000053961"/>
    </source>
</evidence>
<evidence type="ECO:0000313" key="1">
    <source>
        <dbReference type="EMBL" id="KUK45029.1"/>
    </source>
</evidence>
<accession>A0A101FVF9</accession>
<organism evidence="1 4">
    <name type="scientific">Methanothrix harundinacea</name>
    <dbReference type="NCBI Taxonomy" id="301375"/>
    <lineage>
        <taxon>Archaea</taxon>
        <taxon>Methanobacteriati</taxon>
        <taxon>Methanobacteriota</taxon>
        <taxon>Stenosarchaea group</taxon>
        <taxon>Methanomicrobia</taxon>
        <taxon>Methanotrichales</taxon>
        <taxon>Methanotrichaceae</taxon>
        <taxon>Methanothrix</taxon>
    </lineage>
</organism>
<dbReference type="EMBL" id="LGHB01000009">
    <property type="protein sequence ID" value="KUK96717.1"/>
    <property type="molecule type" value="Genomic_DNA"/>
</dbReference>
<sequence>MAKEDSKTVVLEEISEKLEEICDSMASIEESLDDISMSYKMLIFFKLVELRPDMKDKLSPLVEEMIESMDFSIPVD</sequence>
<dbReference type="EMBL" id="LGFT01000010">
    <property type="protein sequence ID" value="KUK45029.1"/>
    <property type="molecule type" value="Genomic_DNA"/>
</dbReference>
<dbReference type="AlphaFoldDB" id="A0A101FVF9"/>
<protein>
    <submittedName>
        <fullName evidence="1">Uncharacterized protein</fullName>
    </submittedName>
</protein>
<dbReference type="Proteomes" id="UP000057043">
    <property type="component" value="Unassembled WGS sequence"/>
</dbReference>
<proteinExistence type="predicted"/>
<reference evidence="2" key="1">
    <citation type="journal article" date="2015" name="MBio">
        <title>Genome-resolved metagenomic analysis reveals roles for candidate phyla and other microbial community members in biogeochemical transformations in oil reservoirs.</title>
        <authorList>
            <person name="Hu P."/>
            <person name="Tom L."/>
            <person name="Singh A."/>
            <person name="Thomas B.C."/>
            <person name="Baker B.J."/>
            <person name="Piceno Y.M."/>
            <person name="Andersen G.L."/>
            <person name="Banfield J.F."/>
        </authorList>
    </citation>
    <scope>NUCLEOTIDE SEQUENCE [LARGE SCALE GENOMIC DNA]</scope>
    <source>
        <strain evidence="2">56_747</strain>
    </source>
</reference>